<name>A0ABZ2X5G0_9HYPO</name>
<dbReference type="SMART" id="SM00849">
    <property type="entry name" value="Lactamase_B"/>
    <property type="match status" value="1"/>
</dbReference>
<organism evidence="2 3">
    <name type="scientific">Fusarium acuminatum</name>
    <dbReference type="NCBI Taxonomy" id="5515"/>
    <lineage>
        <taxon>Eukaryota</taxon>
        <taxon>Fungi</taxon>
        <taxon>Dikarya</taxon>
        <taxon>Ascomycota</taxon>
        <taxon>Pezizomycotina</taxon>
        <taxon>Sordariomycetes</taxon>
        <taxon>Hypocreomycetidae</taxon>
        <taxon>Hypocreales</taxon>
        <taxon>Nectriaceae</taxon>
        <taxon>Fusarium</taxon>
        <taxon>Fusarium tricinctum species complex</taxon>
    </lineage>
</organism>
<dbReference type="InterPro" id="IPR001279">
    <property type="entry name" value="Metallo-B-lactamas"/>
</dbReference>
<protein>
    <recommendedName>
        <fullName evidence="1">Metallo-beta-lactamase domain-containing protein</fullName>
    </recommendedName>
</protein>
<dbReference type="SUPFAM" id="SSF56281">
    <property type="entry name" value="Metallo-hydrolase/oxidoreductase"/>
    <property type="match status" value="1"/>
</dbReference>
<dbReference type="PANTHER" id="PTHR36839">
    <property type="entry name" value="METALLO-BETA-LACTAMASE FAMILY PROTEIN (AFU_ORTHOLOGUE AFUA_5G12770)"/>
    <property type="match status" value="1"/>
</dbReference>
<accession>A0ABZ2X5G0</accession>
<evidence type="ECO:0000313" key="3">
    <source>
        <dbReference type="Proteomes" id="UP001489902"/>
    </source>
</evidence>
<dbReference type="EMBL" id="CP151264">
    <property type="protein sequence ID" value="WZH48333.1"/>
    <property type="molecule type" value="Genomic_DNA"/>
</dbReference>
<keyword evidence="3" id="KW-1185">Reference proteome</keyword>
<dbReference type="PANTHER" id="PTHR36839:SF1">
    <property type="entry name" value="METALLO-BETA-LACTAMASE FAMILY PROTEIN (AFU_ORTHOLOGUE AFUA_5G12770)"/>
    <property type="match status" value="1"/>
</dbReference>
<gene>
    <name evidence="2" type="ORF">QYS62_009507</name>
</gene>
<dbReference type="Gene3D" id="3.60.15.10">
    <property type="entry name" value="Ribonuclease Z/Hydroxyacylglutathione hydrolase-like"/>
    <property type="match status" value="1"/>
</dbReference>
<evidence type="ECO:0000313" key="2">
    <source>
        <dbReference type="EMBL" id="WZH48333.1"/>
    </source>
</evidence>
<feature type="domain" description="Metallo-beta-lactamase" evidence="1">
    <location>
        <begin position="97"/>
        <end position="257"/>
    </location>
</feature>
<proteinExistence type="predicted"/>
<sequence>MSNSSNLCLCVTCGTQYDIPFDDKPATCRMCNVSNPLLQYANNHANLVQEPRQFVPPSGQSWTTLEKLQATHKNQFKQDDKDSRIWSIFSTPQVAIGQRAIFIQTEAGNVLWDCISLLDQETIDFINSRGGLAAIAISHPHFYSTHLEWAREFDCPVYLAHEDQEWLNREDTEGRRIFVEGETKTILPGVNLVKLGGHFPGSSVLHWNDKIFTGDTIGISLVSLSTTIELLATSNIATQSGLNRSHHNKDHQVFFFHYAFPNFIPLGPTAMHLMWKRLRVWDFTSLYSLFFTTTVHEPNVKRLVLESMKRQALHQENEGHPLLQE</sequence>
<evidence type="ECO:0000259" key="1">
    <source>
        <dbReference type="SMART" id="SM00849"/>
    </source>
</evidence>
<dbReference type="InterPro" id="IPR036866">
    <property type="entry name" value="RibonucZ/Hydroxyglut_hydro"/>
</dbReference>
<dbReference type="Proteomes" id="UP001489902">
    <property type="component" value="Chromosome 5"/>
</dbReference>
<reference evidence="2 3" key="1">
    <citation type="submission" date="2024-04" db="EMBL/GenBank/DDBJ databases">
        <title>Complete genome sequence of Fusarium acuminatum.</title>
        <authorList>
            <person name="Lan B."/>
        </authorList>
    </citation>
    <scope>NUCLEOTIDE SEQUENCE [LARGE SCALE GENOMIC DNA]</scope>
    <source>
        <strain evidence="2">1A</strain>
    </source>
</reference>